<protein>
    <submittedName>
        <fullName evidence="1">Uncharacterized protein</fullName>
    </submittedName>
</protein>
<accession>A0A857JKD7</accession>
<dbReference type="RefSeq" id="WP_007990217.1">
    <property type="nucleotide sequence ID" value="NZ_CP047656.1"/>
</dbReference>
<sequence>MDVVQVRLHTLLRQTDIAFEEYKKHPNSTERAKAYEAAKLALDEHIASMRVSVEARLK</sequence>
<proteinExistence type="predicted"/>
<evidence type="ECO:0000313" key="1">
    <source>
        <dbReference type="EMBL" id="QHJ11792.1"/>
    </source>
</evidence>
<name>A0A857JKD7_9ALTE</name>
<evidence type="ECO:0000313" key="2">
    <source>
        <dbReference type="Proteomes" id="UP000464524"/>
    </source>
</evidence>
<dbReference type="AlphaFoldDB" id="A0A857JKD7"/>
<gene>
    <name evidence="1" type="ORF">FX988_02028</name>
</gene>
<keyword evidence="2" id="KW-1185">Reference proteome</keyword>
<reference evidence="1 2" key="1">
    <citation type="submission" date="2019-12" db="EMBL/GenBank/DDBJ databases">
        <title>Genome sequencing and assembly of endphytes of Porphyra tenera.</title>
        <authorList>
            <person name="Park J.M."/>
            <person name="Shin R."/>
            <person name="Jo S.H."/>
        </authorList>
    </citation>
    <scope>NUCLEOTIDE SEQUENCE [LARGE SCALE GENOMIC DNA]</scope>
    <source>
        <strain evidence="1 2">GPM4</strain>
    </source>
</reference>
<organism evidence="1 2">
    <name type="scientific">Paraglaciecola mesophila</name>
    <dbReference type="NCBI Taxonomy" id="197222"/>
    <lineage>
        <taxon>Bacteria</taxon>
        <taxon>Pseudomonadati</taxon>
        <taxon>Pseudomonadota</taxon>
        <taxon>Gammaproteobacteria</taxon>
        <taxon>Alteromonadales</taxon>
        <taxon>Alteromonadaceae</taxon>
        <taxon>Paraglaciecola</taxon>
    </lineage>
</organism>
<dbReference type="KEGG" id="pmes:FX988_02028"/>
<dbReference type="EMBL" id="CP047656">
    <property type="protein sequence ID" value="QHJ11792.1"/>
    <property type="molecule type" value="Genomic_DNA"/>
</dbReference>
<dbReference type="Proteomes" id="UP000464524">
    <property type="component" value="Chromosome"/>
</dbReference>